<accession>D7G3H5</accession>
<dbReference type="EMBL" id="FN648719">
    <property type="protein sequence ID" value="CBJ26973.1"/>
    <property type="molecule type" value="Genomic_DNA"/>
</dbReference>
<dbReference type="OrthoDB" id="10429863at2759"/>
<evidence type="ECO:0008006" key="5">
    <source>
        <dbReference type="Google" id="ProtNLM"/>
    </source>
</evidence>
<feature type="region of interest" description="Disordered" evidence="1">
    <location>
        <begin position="369"/>
        <end position="418"/>
    </location>
</feature>
<feature type="region of interest" description="Disordered" evidence="1">
    <location>
        <begin position="455"/>
        <end position="514"/>
    </location>
</feature>
<feature type="region of interest" description="Disordered" evidence="1">
    <location>
        <begin position="605"/>
        <end position="625"/>
    </location>
</feature>
<sequence>MPGDAVHRLLLAVSGMLSARTLAIAGGGGGGQSMHLRSSYCTNVLHHATARQSALLYTPQAGRRMTAFLKPSGPVSRAAPFRSAWERATTRRQAKPATPRLIVPSGAGQAASAGWCNEDALFSAGSGGSHARRRHRNGGGRAGRGLALAMSAVGRPQQLARLSWPTASLSSYTRPDGHVEAGSSVGDVPGPGHDLASKQGVSIPERGVSATRESSAAPGAGSRRYLAHSGSRLYGTNTAKSDVDLKGIFIPDVQKEEEARRAASQVKAVAKAQQDMGGDTAVPGDAKEARVPSSSSPALSPKGSGKGKEITFWYSTSNCDSRNTVDDVDLEIISLGRFFGQLIRGEIGGVETLHSMLVRDVELISDPEASTTAAEMQNKRVSAEEPAGEAGDPSRVSSRGGGGEGAGQKSKAVDTAPAWVAVGDKEPPVRKLGVIGRKKAPTRVVKDVAPEEAPRLGVMSRPGTGDVESRGAASSQGARRLGVLSRGGVKMGGERVAEQEVHEEEEEEDWEEKETARTLKRGKLLMHARRGVMEAEELLTAGRLSFPLKPRYVEELRRLKELDMGPKKLSSIQAQAKQLSAVAATSGLPAQVSMEKLRAVQEEVMRVHDQRRRRGVGPLPAVEAK</sequence>
<proteinExistence type="predicted"/>
<feature type="region of interest" description="Disordered" evidence="1">
    <location>
        <begin position="173"/>
        <end position="199"/>
    </location>
</feature>
<dbReference type="InParanoid" id="D7G3H5"/>
<feature type="region of interest" description="Disordered" evidence="1">
    <location>
        <begin position="124"/>
        <end position="143"/>
    </location>
</feature>
<feature type="chain" id="PRO_5003095711" description="Polymerase nucleotidyl transferase domain-containing protein" evidence="2">
    <location>
        <begin position="24"/>
        <end position="625"/>
    </location>
</feature>
<name>D7G3H5_ECTSI</name>
<keyword evidence="4" id="KW-1185">Reference proteome</keyword>
<evidence type="ECO:0000256" key="1">
    <source>
        <dbReference type="SAM" id="MobiDB-lite"/>
    </source>
</evidence>
<evidence type="ECO:0000313" key="3">
    <source>
        <dbReference type="EMBL" id="CBJ26973.1"/>
    </source>
</evidence>
<evidence type="ECO:0000313" key="4">
    <source>
        <dbReference type="Proteomes" id="UP000002630"/>
    </source>
</evidence>
<keyword evidence="2" id="KW-0732">Signal</keyword>
<feature type="compositionally biased region" description="Acidic residues" evidence="1">
    <location>
        <begin position="501"/>
        <end position="512"/>
    </location>
</feature>
<evidence type="ECO:0000256" key="2">
    <source>
        <dbReference type="SAM" id="SignalP"/>
    </source>
</evidence>
<gene>
    <name evidence="3" type="ORF">Esi_0051_0060</name>
</gene>
<feature type="region of interest" description="Disordered" evidence="1">
    <location>
        <begin position="272"/>
        <end position="307"/>
    </location>
</feature>
<reference evidence="3 4" key="1">
    <citation type="journal article" date="2010" name="Nature">
        <title>The Ectocarpus genome and the independent evolution of multicellularity in brown algae.</title>
        <authorList>
            <person name="Cock J.M."/>
            <person name="Sterck L."/>
            <person name="Rouze P."/>
            <person name="Scornet D."/>
            <person name="Allen A.E."/>
            <person name="Amoutzias G."/>
            <person name="Anthouard V."/>
            <person name="Artiguenave F."/>
            <person name="Aury J.M."/>
            <person name="Badger J.H."/>
            <person name="Beszteri B."/>
            <person name="Billiau K."/>
            <person name="Bonnet E."/>
            <person name="Bothwell J.H."/>
            <person name="Bowler C."/>
            <person name="Boyen C."/>
            <person name="Brownlee C."/>
            <person name="Carrano C.J."/>
            <person name="Charrier B."/>
            <person name="Cho G.Y."/>
            <person name="Coelho S.M."/>
            <person name="Collen J."/>
            <person name="Corre E."/>
            <person name="Da Silva C."/>
            <person name="Delage L."/>
            <person name="Delaroque N."/>
            <person name="Dittami S.M."/>
            <person name="Doulbeau S."/>
            <person name="Elias M."/>
            <person name="Farnham G."/>
            <person name="Gachon C.M."/>
            <person name="Gschloessl B."/>
            <person name="Heesch S."/>
            <person name="Jabbari K."/>
            <person name="Jubin C."/>
            <person name="Kawai H."/>
            <person name="Kimura K."/>
            <person name="Kloareg B."/>
            <person name="Kupper F.C."/>
            <person name="Lang D."/>
            <person name="Le Bail A."/>
            <person name="Leblanc C."/>
            <person name="Lerouge P."/>
            <person name="Lohr M."/>
            <person name="Lopez P.J."/>
            <person name="Martens C."/>
            <person name="Maumus F."/>
            <person name="Michel G."/>
            <person name="Miranda-Saavedra D."/>
            <person name="Morales J."/>
            <person name="Moreau H."/>
            <person name="Motomura T."/>
            <person name="Nagasato C."/>
            <person name="Napoli C.A."/>
            <person name="Nelson D.R."/>
            <person name="Nyvall-Collen P."/>
            <person name="Peters A.F."/>
            <person name="Pommier C."/>
            <person name="Potin P."/>
            <person name="Poulain J."/>
            <person name="Quesneville H."/>
            <person name="Read B."/>
            <person name="Rensing S.A."/>
            <person name="Ritter A."/>
            <person name="Rousvoal S."/>
            <person name="Samanta M."/>
            <person name="Samson G."/>
            <person name="Schroeder D.C."/>
            <person name="Segurens B."/>
            <person name="Strittmatter M."/>
            <person name="Tonon T."/>
            <person name="Tregear J.W."/>
            <person name="Valentin K."/>
            <person name="von Dassow P."/>
            <person name="Yamagishi T."/>
            <person name="Van de Peer Y."/>
            <person name="Wincker P."/>
        </authorList>
    </citation>
    <scope>NUCLEOTIDE SEQUENCE [LARGE SCALE GENOMIC DNA]</scope>
    <source>
        <strain evidence="4">Ec32 / CCAP1310/4</strain>
    </source>
</reference>
<dbReference type="Proteomes" id="UP000002630">
    <property type="component" value="Linkage Group LG24"/>
</dbReference>
<organism evidence="3 4">
    <name type="scientific">Ectocarpus siliculosus</name>
    <name type="common">Brown alga</name>
    <name type="synonym">Conferva siliculosa</name>
    <dbReference type="NCBI Taxonomy" id="2880"/>
    <lineage>
        <taxon>Eukaryota</taxon>
        <taxon>Sar</taxon>
        <taxon>Stramenopiles</taxon>
        <taxon>Ochrophyta</taxon>
        <taxon>PX clade</taxon>
        <taxon>Phaeophyceae</taxon>
        <taxon>Ectocarpales</taxon>
        <taxon>Ectocarpaceae</taxon>
        <taxon>Ectocarpus</taxon>
    </lineage>
</organism>
<dbReference type="AlphaFoldDB" id="D7G3H5"/>
<protein>
    <recommendedName>
        <fullName evidence="5">Polymerase nucleotidyl transferase domain-containing protein</fullName>
    </recommendedName>
</protein>
<dbReference type="EMBL" id="FN649749">
    <property type="protein sequence ID" value="CBJ26973.1"/>
    <property type="molecule type" value="Genomic_DNA"/>
</dbReference>
<feature type="signal peptide" evidence="2">
    <location>
        <begin position="1"/>
        <end position="23"/>
    </location>
</feature>
<feature type="compositionally biased region" description="Low complexity" evidence="1">
    <location>
        <begin position="292"/>
        <end position="303"/>
    </location>
</feature>